<protein>
    <recommendedName>
        <fullName evidence="3">GerMN domain-containing protein</fullName>
    </recommendedName>
</protein>
<sequence>MSKNQKPVNKYKKMNPSSTSATNRRGTKQTFQTGKNTLKNHPQKSQSDKVQMSQIVVLILLSVICLILLGLVFYFFQPGKSQLWQIPNNNSGSATIKRLEPAEAESETALPPITEVPKESAEEKKAPSETETIPTREARIYFVKVNTEGQISLKSVSRNIDFSSFPLTQTINSLIDGPASDELNKGSLTLIPEGTRLLSARVESGTAYLNFNEAFRFNPLGREGYLAQLKQIVYTSTEFPSIKNVQILIEGVIKEYLGGEGFYIGKPLSRDSFQNNS</sequence>
<feature type="region of interest" description="Disordered" evidence="1">
    <location>
        <begin position="100"/>
        <end position="130"/>
    </location>
</feature>
<keyword evidence="2" id="KW-0812">Transmembrane</keyword>
<gene>
    <name evidence="4" type="ORF">EXM22_11260</name>
</gene>
<keyword evidence="2" id="KW-0472">Membrane</keyword>
<evidence type="ECO:0000256" key="1">
    <source>
        <dbReference type="SAM" id="MobiDB-lite"/>
    </source>
</evidence>
<feature type="compositionally biased region" description="Basic and acidic residues" evidence="1">
    <location>
        <begin position="116"/>
        <end position="130"/>
    </location>
</feature>
<proteinExistence type="predicted"/>
<feature type="transmembrane region" description="Helical" evidence="2">
    <location>
        <begin position="55"/>
        <end position="76"/>
    </location>
</feature>
<reference evidence="4 5" key="1">
    <citation type="submission" date="2019-02" db="EMBL/GenBank/DDBJ databases">
        <title>Complete Genome Sequence and Methylome Analysis of free living Spirochaetas.</title>
        <authorList>
            <person name="Fomenkov A."/>
            <person name="Dubinina G."/>
            <person name="Leshcheva N."/>
            <person name="Mikheeva N."/>
            <person name="Grabovich M."/>
            <person name="Vincze T."/>
            <person name="Roberts R.J."/>
        </authorList>
    </citation>
    <scope>NUCLEOTIDE SEQUENCE [LARGE SCALE GENOMIC DNA]</scope>
    <source>
        <strain evidence="4 5">K2</strain>
    </source>
</reference>
<dbReference type="Proteomes" id="UP000324209">
    <property type="component" value="Chromosome"/>
</dbReference>
<dbReference type="EMBL" id="CP036150">
    <property type="protein sequence ID" value="QEN08535.1"/>
    <property type="molecule type" value="Genomic_DNA"/>
</dbReference>
<accession>A0A5C1QK76</accession>
<dbReference type="KEGG" id="ock:EXM22_11260"/>
<feature type="region of interest" description="Disordered" evidence="1">
    <location>
        <begin position="1"/>
        <end position="46"/>
    </location>
</feature>
<feature type="domain" description="GerMN" evidence="3">
    <location>
        <begin position="167"/>
        <end position="258"/>
    </location>
</feature>
<dbReference type="Pfam" id="PF10646">
    <property type="entry name" value="Germane"/>
    <property type="match status" value="1"/>
</dbReference>
<keyword evidence="5" id="KW-1185">Reference proteome</keyword>
<organism evidence="4 5">
    <name type="scientific">Oceanispirochaeta crateris</name>
    <dbReference type="NCBI Taxonomy" id="2518645"/>
    <lineage>
        <taxon>Bacteria</taxon>
        <taxon>Pseudomonadati</taxon>
        <taxon>Spirochaetota</taxon>
        <taxon>Spirochaetia</taxon>
        <taxon>Spirochaetales</taxon>
        <taxon>Spirochaetaceae</taxon>
        <taxon>Oceanispirochaeta</taxon>
    </lineage>
</organism>
<keyword evidence="2" id="KW-1133">Transmembrane helix</keyword>
<feature type="compositionally biased region" description="Polar residues" evidence="1">
    <location>
        <begin position="15"/>
        <end position="46"/>
    </location>
</feature>
<dbReference type="OrthoDB" id="306061at2"/>
<name>A0A5C1QK76_9SPIO</name>
<evidence type="ECO:0000313" key="4">
    <source>
        <dbReference type="EMBL" id="QEN08535.1"/>
    </source>
</evidence>
<dbReference type="InterPro" id="IPR019606">
    <property type="entry name" value="GerMN"/>
</dbReference>
<evidence type="ECO:0000313" key="5">
    <source>
        <dbReference type="Proteomes" id="UP000324209"/>
    </source>
</evidence>
<evidence type="ECO:0000259" key="3">
    <source>
        <dbReference type="SMART" id="SM00909"/>
    </source>
</evidence>
<dbReference type="RefSeq" id="WP_149486616.1">
    <property type="nucleotide sequence ID" value="NZ_CP036150.1"/>
</dbReference>
<dbReference type="AlphaFoldDB" id="A0A5C1QK76"/>
<evidence type="ECO:0000256" key="2">
    <source>
        <dbReference type="SAM" id="Phobius"/>
    </source>
</evidence>
<dbReference type="SMART" id="SM00909">
    <property type="entry name" value="Germane"/>
    <property type="match status" value="1"/>
</dbReference>